<dbReference type="Proteomes" id="UP001595632">
    <property type="component" value="Unassembled WGS sequence"/>
</dbReference>
<evidence type="ECO:0000256" key="1">
    <source>
        <dbReference type="ARBA" id="ARBA00004141"/>
    </source>
</evidence>
<feature type="transmembrane region" description="Helical" evidence="6">
    <location>
        <begin position="183"/>
        <end position="203"/>
    </location>
</feature>
<name>A0ABV7GQC8_9RHOB</name>
<dbReference type="EMBL" id="JBHRTB010000010">
    <property type="protein sequence ID" value="MFC3142506.1"/>
    <property type="molecule type" value="Genomic_DNA"/>
</dbReference>
<comment type="caution">
    <text evidence="8">The sequence shown here is derived from an EMBL/GenBank/DDBJ whole genome shotgun (WGS) entry which is preliminary data.</text>
</comment>
<feature type="transmembrane region" description="Helical" evidence="6">
    <location>
        <begin position="209"/>
        <end position="229"/>
    </location>
</feature>
<evidence type="ECO:0000256" key="2">
    <source>
        <dbReference type="ARBA" id="ARBA00009853"/>
    </source>
</evidence>
<dbReference type="PANTHER" id="PTHR22911:SF6">
    <property type="entry name" value="SOLUTE CARRIER FAMILY 35 MEMBER G1"/>
    <property type="match status" value="1"/>
</dbReference>
<dbReference type="SUPFAM" id="SSF103481">
    <property type="entry name" value="Multidrug resistance efflux transporter EmrE"/>
    <property type="match status" value="2"/>
</dbReference>
<dbReference type="Pfam" id="PF00892">
    <property type="entry name" value="EamA"/>
    <property type="match status" value="2"/>
</dbReference>
<sequence length="301" mass="32583">MTTSSSSDNLRGAALMAGSMACFTMNDTAMKALSDELPMFQAVFLRGIATSAWMYLLARALGGLRFDFSRRDWTLIAVRNVAEVGAAFFFVSAFFNMPIANATAILQAMPLTVTLAGALFLGEAVGWRRLSAILVGFAGVMLIVRPGGEGFNHYSLYALAAVVLVTVRDLLSRQLSADVPSMTVAFFNAVSVMVFFGIGSMFIEWRPVSGLAAMQMGLASVLLIGGYVFSVSAMRVGEVAVIAPLRYTNLLWALLLGFVVFGDWPDRLTLLGAAVIVATGIYTFYRERNLRRAPPKALRVR</sequence>
<feature type="transmembrane region" description="Helical" evidence="6">
    <location>
        <begin position="130"/>
        <end position="148"/>
    </location>
</feature>
<dbReference type="PANTHER" id="PTHR22911">
    <property type="entry name" value="ACYL-MALONYL CONDENSING ENZYME-RELATED"/>
    <property type="match status" value="1"/>
</dbReference>
<dbReference type="InterPro" id="IPR037185">
    <property type="entry name" value="EmrE-like"/>
</dbReference>
<evidence type="ECO:0000256" key="3">
    <source>
        <dbReference type="ARBA" id="ARBA00022692"/>
    </source>
</evidence>
<feature type="domain" description="EamA" evidence="7">
    <location>
        <begin position="156"/>
        <end position="278"/>
    </location>
</feature>
<evidence type="ECO:0000259" key="7">
    <source>
        <dbReference type="Pfam" id="PF00892"/>
    </source>
</evidence>
<reference evidence="9" key="1">
    <citation type="journal article" date="2019" name="Int. J. Syst. Evol. Microbiol.">
        <title>The Global Catalogue of Microorganisms (GCM) 10K type strain sequencing project: providing services to taxonomists for standard genome sequencing and annotation.</title>
        <authorList>
            <consortium name="The Broad Institute Genomics Platform"/>
            <consortium name="The Broad Institute Genome Sequencing Center for Infectious Disease"/>
            <person name="Wu L."/>
            <person name="Ma J."/>
        </authorList>
    </citation>
    <scope>NUCLEOTIDE SEQUENCE [LARGE SCALE GENOMIC DNA]</scope>
    <source>
        <strain evidence="9">KCTC 52366</strain>
    </source>
</reference>
<evidence type="ECO:0000313" key="8">
    <source>
        <dbReference type="EMBL" id="MFC3142506.1"/>
    </source>
</evidence>
<comment type="similarity">
    <text evidence="2">Belongs to the drug/metabolite transporter (DMT) superfamily. 10 TMS drug/metabolite exporter (DME) (TC 2.A.7.3) family.</text>
</comment>
<feature type="transmembrane region" description="Helical" evidence="6">
    <location>
        <begin position="39"/>
        <end position="61"/>
    </location>
</feature>
<accession>A0ABV7GQC8</accession>
<feature type="transmembrane region" description="Helical" evidence="6">
    <location>
        <begin position="268"/>
        <end position="285"/>
    </location>
</feature>
<protein>
    <submittedName>
        <fullName evidence="8">DMT family transporter</fullName>
    </submittedName>
</protein>
<gene>
    <name evidence="8" type="ORF">ACFOGP_07290</name>
</gene>
<dbReference type="InterPro" id="IPR000620">
    <property type="entry name" value="EamA_dom"/>
</dbReference>
<keyword evidence="5 6" id="KW-0472">Membrane</keyword>
<proteinExistence type="inferred from homology"/>
<feature type="transmembrane region" description="Helical" evidence="6">
    <location>
        <begin position="241"/>
        <end position="262"/>
    </location>
</feature>
<organism evidence="8 9">
    <name type="scientific">Psychromarinibacter halotolerans</name>
    <dbReference type="NCBI Taxonomy" id="1775175"/>
    <lineage>
        <taxon>Bacteria</taxon>
        <taxon>Pseudomonadati</taxon>
        <taxon>Pseudomonadota</taxon>
        <taxon>Alphaproteobacteria</taxon>
        <taxon>Rhodobacterales</taxon>
        <taxon>Paracoccaceae</taxon>
        <taxon>Psychromarinibacter</taxon>
    </lineage>
</organism>
<feature type="transmembrane region" description="Helical" evidence="6">
    <location>
        <begin position="154"/>
        <end position="171"/>
    </location>
</feature>
<evidence type="ECO:0000313" key="9">
    <source>
        <dbReference type="Proteomes" id="UP001595632"/>
    </source>
</evidence>
<dbReference type="Gene3D" id="1.10.3730.20">
    <property type="match status" value="1"/>
</dbReference>
<feature type="transmembrane region" description="Helical" evidence="6">
    <location>
        <begin position="73"/>
        <end position="95"/>
    </location>
</feature>
<dbReference type="RefSeq" id="WP_275635110.1">
    <property type="nucleotide sequence ID" value="NZ_JARGYD010000019.1"/>
</dbReference>
<comment type="subcellular location">
    <subcellularLocation>
        <location evidence="1">Membrane</location>
        <topology evidence="1">Multi-pass membrane protein</topology>
    </subcellularLocation>
</comment>
<keyword evidence="3 6" id="KW-0812">Transmembrane</keyword>
<feature type="domain" description="EamA" evidence="7">
    <location>
        <begin position="11"/>
        <end position="144"/>
    </location>
</feature>
<evidence type="ECO:0000256" key="4">
    <source>
        <dbReference type="ARBA" id="ARBA00022989"/>
    </source>
</evidence>
<evidence type="ECO:0000256" key="5">
    <source>
        <dbReference type="ARBA" id="ARBA00023136"/>
    </source>
</evidence>
<keyword evidence="4 6" id="KW-1133">Transmembrane helix</keyword>
<feature type="transmembrane region" description="Helical" evidence="6">
    <location>
        <begin position="101"/>
        <end position="121"/>
    </location>
</feature>
<evidence type="ECO:0000256" key="6">
    <source>
        <dbReference type="SAM" id="Phobius"/>
    </source>
</evidence>
<keyword evidence="9" id="KW-1185">Reference proteome</keyword>